<proteinExistence type="predicted"/>
<organism evidence="1 2">
    <name type="scientific">Sporolactobacillus kofuensis</name>
    <dbReference type="NCBI Taxonomy" id="269672"/>
    <lineage>
        <taxon>Bacteria</taxon>
        <taxon>Bacillati</taxon>
        <taxon>Bacillota</taxon>
        <taxon>Bacilli</taxon>
        <taxon>Bacillales</taxon>
        <taxon>Sporolactobacillaceae</taxon>
        <taxon>Sporolactobacillus</taxon>
    </lineage>
</organism>
<name>A0ABW1WBT7_9BACL</name>
<dbReference type="RefSeq" id="WP_253053686.1">
    <property type="nucleotide sequence ID" value="NZ_JAMXWN010000005.1"/>
</dbReference>
<reference evidence="2" key="1">
    <citation type="journal article" date="2019" name="Int. J. Syst. Evol. Microbiol.">
        <title>The Global Catalogue of Microorganisms (GCM) 10K type strain sequencing project: providing services to taxonomists for standard genome sequencing and annotation.</title>
        <authorList>
            <consortium name="The Broad Institute Genomics Platform"/>
            <consortium name="The Broad Institute Genome Sequencing Center for Infectious Disease"/>
            <person name="Wu L."/>
            <person name="Ma J."/>
        </authorList>
    </citation>
    <scope>NUCLEOTIDE SEQUENCE [LARGE SCALE GENOMIC DNA]</scope>
    <source>
        <strain evidence="2">CCUG 42001</strain>
    </source>
</reference>
<accession>A0ABW1WBT7</accession>
<keyword evidence="2" id="KW-1185">Reference proteome</keyword>
<dbReference type="EMBL" id="JBHSTQ010000001">
    <property type="protein sequence ID" value="MFC6385151.1"/>
    <property type="molecule type" value="Genomic_DNA"/>
</dbReference>
<gene>
    <name evidence="1" type="ORF">ACFP7A_00930</name>
</gene>
<protein>
    <submittedName>
        <fullName evidence="1">Uncharacterized protein</fullName>
    </submittedName>
</protein>
<dbReference type="Proteomes" id="UP001596267">
    <property type="component" value="Unassembled WGS sequence"/>
</dbReference>
<comment type="caution">
    <text evidence="1">The sequence shown here is derived from an EMBL/GenBank/DDBJ whole genome shotgun (WGS) entry which is preliminary data.</text>
</comment>
<evidence type="ECO:0000313" key="1">
    <source>
        <dbReference type="EMBL" id="MFC6385151.1"/>
    </source>
</evidence>
<evidence type="ECO:0000313" key="2">
    <source>
        <dbReference type="Proteomes" id="UP001596267"/>
    </source>
</evidence>
<sequence>MEITIHLPEADKLAQAVTLLAAALGDKSAAALMREQKWNANAELQHPDEDPKPVQPITTTAEALQTVQQTAPVQQAPTYQAVPTAAPQQPVTQPQTAPVQSVPTTVPTTAKTYTLPELAKAAGQLMDSGKQQQLIDLLNKTFGVQALNFLPVERYGDFATALRGLGAQL</sequence>